<proteinExistence type="predicted"/>
<dbReference type="Pfam" id="PF12638">
    <property type="entry name" value="Staygreen"/>
    <property type="match status" value="1"/>
</dbReference>
<dbReference type="AlphaFoldDB" id="A0A0B6AA58"/>
<dbReference type="InterPro" id="IPR024438">
    <property type="entry name" value="Staygreen"/>
</dbReference>
<name>A0A0B6AA58_PRIM2</name>
<sequence>MIISNPHQIDVTYSLGVTPVEPMIPRKYTVFPGQHTSVPSIQIGIEFAYDHMQKERNEYLASFVFDKGFYSLTVYYYIGAHTSTDETITRYLHFLEQLPVILSSIYHADASFFEKHPLLMHCPIFIIADSPKLPFSTKKSIGSLYQYK</sequence>
<feature type="domain" description="Staygreen protein" evidence="1">
    <location>
        <begin position="5"/>
        <end position="146"/>
    </location>
</feature>
<dbReference type="GeneID" id="93645669"/>
<evidence type="ECO:0000259" key="1">
    <source>
        <dbReference type="Pfam" id="PF12638"/>
    </source>
</evidence>
<reference evidence="2 3" key="1">
    <citation type="journal article" date="2015" name="Genome Announc.">
        <title>Complete genome sequences for 35 biothreat assay-relevant bacillus species.</title>
        <authorList>
            <person name="Johnson S.L."/>
            <person name="Daligault H.E."/>
            <person name="Davenport K.W."/>
            <person name="Jaissle J."/>
            <person name="Frey K.G."/>
            <person name="Ladner J.T."/>
            <person name="Broomall S.M."/>
            <person name="Bishop-Lilly K.A."/>
            <person name="Bruce D.C."/>
            <person name="Gibbons H.S."/>
            <person name="Coyne S.R."/>
            <person name="Lo C.C."/>
            <person name="Meincke L."/>
            <person name="Munk A.C."/>
            <person name="Koroleva G.I."/>
            <person name="Rosenzweig C.N."/>
            <person name="Palacios G.F."/>
            <person name="Redden C.L."/>
            <person name="Minogue T.D."/>
            <person name="Chain P.S."/>
        </authorList>
    </citation>
    <scope>NUCLEOTIDE SEQUENCE [LARGE SCALE GENOMIC DNA]</scope>
    <source>
        <strain evidence="3">ATCC 14581 / DSM 32 / JCM 2506 / NBRC 15308 / NCIMB 9376 / NCTC 10342 / NRRL B-14308 / VKM B-512</strain>
    </source>
</reference>
<dbReference type="EMBL" id="CP009920">
    <property type="protein sequence ID" value="AJI21845.1"/>
    <property type="molecule type" value="Genomic_DNA"/>
</dbReference>
<gene>
    <name evidence="2" type="ORF">BG04_2203</name>
</gene>
<dbReference type="Proteomes" id="UP000031829">
    <property type="component" value="Chromosome"/>
</dbReference>
<accession>A0A0B6AA58</accession>
<evidence type="ECO:0000313" key="2">
    <source>
        <dbReference type="EMBL" id="AJI21845.1"/>
    </source>
</evidence>
<organism evidence="2 3">
    <name type="scientific">Priestia megaterium (strain ATCC 14581 / DSM 32 / CCUG 1817 / JCM 2506 / NBRC 15308 / NCIMB 9376 / NCTC 10342 / NRRL B-14308 / VKM B-512 / Ford 19)</name>
    <name type="common">Bacillus megaterium</name>
    <dbReference type="NCBI Taxonomy" id="1348623"/>
    <lineage>
        <taxon>Bacteria</taxon>
        <taxon>Bacillati</taxon>
        <taxon>Bacillota</taxon>
        <taxon>Bacilli</taxon>
        <taxon>Bacillales</taxon>
        <taxon>Bacillaceae</taxon>
        <taxon>Priestia</taxon>
    </lineage>
</organism>
<dbReference type="RefSeq" id="WP_034648235.1">
    <property type="nucleotide sequence ID" value="NZ_BCVB01000009.1"/>
</dbReference>
<evidence type="ECO:0000313" key="3">
    <source>
        <dbReference type="Proteomes" id="UP000031829"/>
    </source>
</evidence>
<dbReference type="KEGG" id="bmeg:BG04_2203"/>
<dbReference type="HOGENOM" id="CLU_073517_2_0_9"/>
<protein>
    <submittedName>
        <fullName evidence="2">Staygreen family protein</fullName>
    </submittedName>
</protein>